<feature type="domain" description="Glycosyltransferase subfamily 4-like N-terminal" evidence="2">
    <location>
        <begin position="13"/>
        <end position="162"/>
    </location>
</feature>
<name>A0ABT5Y1V0_9FLAO</name>
<evidence type="ECO:0000313" key="3">
    <source>
        <dbReference type="EMBL" id="MDF0717423.1"/>
    </source>
</evidence>
<comment type="caution">
    <text evidence="3">The sequence shown here is derived from an EMBL/GenBank/DDBJ whole genome shotgun (WGS) entry which is preliminary data.</text>
</comment>
<evidence type="ECO:0000259" key="2">
    <source>
        <dbReference type="Pfam" id="PF13439"/>
    </source>
</evidence>
<protein>
    <submittedName>
        <fullName evidence="3">Glycosyltransferase family 4 protein</fullName>
    </submittedName>
</protein>
<evidence type="ECO:0000313" key="4">
    <source>
        <dbReference type="Proteomes" id="UP001221366"/>
    </source>
</evidence>
<dbReference type="EMBL" id="JARFVB010000011">
    <property type="protein sequence ID" value="MDF0717423.1"/>
    <property type="molecule type" value="Genomic_DNA"/>
</dbReference>
<dbReference type="PANTHER" id="PTHR12526:SF630">
    <property type="entry name" value="GLYCOSYLTRANSFERASE"/>
    <property type="match status" value="1"/>
</dbReference>
<feature type="domain" description="Glycosyl transferase family 1" evidence="1">
    <location>
        <begin position="173"/>
        <end position="332"/>
    </location>
</feature>
<gene>
    <name evidence="3" type="ORF">PY092_14760</name>
</gene>
<dbReference type="Gene3D" id="3.40.50.2000">
    <property type="entry name" value="Glycogen Phosphorylase B"/>
    <property type="match status" value="2"/>
</dbReference>
<dbReference type="InterPro" id="IPR028098">
    <property type="entry name" value="Glyco_trans_4-like_N"/>
</dbReference>
<proteinExistence type="predicted"/>
<dbReference type="PANTHER" id="PTHR12526">
    <property type="entry name" value="GLYCOSYLTRANSFERASE"/>
    <property type="match status" value="1"/>
</dbReference>
<dbReference type="InterPro" id="IPR001296">
    <property type="entry name" value="Glyco_trans_1"/>
</dbReference>
<dbReference type="Pfam" id="PF13439">
    <property type="entry name" value="Glyco_transf_4"/>
    <property type="match status" value="1"/>
</dbReference>
<dbReference type="SUPFAM" id="SSF53756">
    <property type="entry name" value="UDP-Glycosyltransferase/glycogen phosphorylase"/>
    <property type="match status" value="1"/>
</dbReference>
<keyword evidence="4" id="KW-1185">Reference proteome</keyword>
<reference evidence="3 4" key="1">
    <citation type="submission" date="2023-03" db="EMBL/GenBank/DDBJ databases">
        <title>Muricauda XX sp. nov. and Muricauda XXX sp. nov., two novel species isolated from Okinawa Trough.</title>
        <authorList>
            <person name="Cao W."/>
            <person name="Deng X."/>
        </authorList>
    </citation>
    <scope>NUCLEOTIDE SEQUENCE [LARGE SCALE GENOMIC DNA]</scope>
    <source>
        <strain evidence="3 4">334s03</strain>
    </source>
</reference>
<dbReference type="Pfam" id="PF00534">
    <property type="entry name" value="Glycos_transf_1"/>
    <property type="match status" value="1"/>
</dbReference>
<accession>A0ABT5Y1V0</accession>
<dbReference type="CDD" id="cd03820">
    <property type="entry name" value="GT4_AmsD-like"/>
    <property type="match status" value="1"/>
</dbReference>
<organism evidence="3 4">
    <name type="scientific">Flagellimonas yonaguniensis</name>
    <dbReference type="NCBI Taxonomy" id="3031325"/>
    <lineage>
        <taxon>Bacteria</taxon>
        <taxon>Pseudomonadati</taxon>
        <taxon>Bacteroidota</taxon>
        <taxon>Flavobacteriia</taxon>
        <taxon>Flavobacteriales</taxon>
        <taxon>Flavobacteriaceae</taxon>
        <taxon>Flagellimonas</taxon>
    </lineage>
</organism>
<evidence type="ECO:0000259" key="1">
    <source>
        <dbReference type="Pfam" id="PF00534"/>
    </source>
</evidence>
<dbReference type="RefSeq" id="WP_275616575.1">
    <property type="nucleotide sequence ID" value="NZ_JARFVB010000011.1"/>
</dbReference>
<dbReference type="Proteomes" id="UP001221366">
    <property type="component" value="Unassembled WGS sequence"/>
</dbReference>
<sequence>MKIDLIIGNLQSGGAERVVSILGNHFAEKYDTRVITFKDVEKYKLDKRVTRLRFHKNLPVFNYTLVRALIYLMKYYAKPENRPDIISSHIDRVGLATIPVAKFYKIPIIVSEHNNHSSKKITLLKKFLWNFLYKYADAVTVLTKYDLPFFRKRNKRVLVIHNPSSFKAIKTQNTHREKSILAIGSLDRYQHKGFDNLLYIAKKVFEQKKDWKLKIVGEGEKGKHFLQKKVEELNITESVEFLGFRSDIANLLQHSSIYILSSRFEGLPMVLIEATSQGVACIAYDCISGPSDIIDHGKTGILVENQNKKEMARQLISLMENPDLRIEIGTNAIAASKKFDVSKIGEQWDNLFSKVLENREVK</sequence>